<organism evidence="1 2">
    <name type="scientific">Chitinophaga lutea</name>
    <dbReference type="NCBI Taxonomy" id="2488634"/>
    <lineage>
        <taxon>Bacteria</taxon>
        <taxon>Pseudomonadati</taxon>
        <taxon>Bacteroidota</taxon>
        <taxon>Chitinophagia</taxon>
        <taxon>Chitinophagales</taxon>
        <taxon>Chitinophagaceae</taxon>
        <taxon>Chitinophaga</taxon>
    </lineage>
</organism>
<dbReference type="RefSeq" id="WP_123845670.1">
    <property type="nucleotide sequence ID" value="NZ_RPDH01000001.1"/>
</dbReference>
<evidence type="ECO:0000313" key="1">
    <source>
        <dbReference type="EMBL" id="RPE13154.1"/>
    </source>
</evidence>
<name>A0A3N4QN74_9BACT</name>
<evidence type="ECO:0000313" key="2">
    <source>
        <dbReference type="Proteomes" id="UP000278351"/>
    </source>
</evidence>
<dbReference type="EMBL" id="RPDH01000001">
    <property type="protein sequence ID" value="RPE13154.1"/>
    <property type="molecule type" value="Genomic_DNA"/>
</dbReference>
<accession>A0A3N4QN74</accession>
<sequence>MYFILKFSETWSLYDVDHSSSRTLDAAETDLLKKIFPALNNGKILTALQVSPISPNKLMGLPIAEKPVAKPTMQLSTPPRN</sequence>
<protein>
    <submittedName>
        <fullName evidence="1">Uncharacterized protein</fullName>
    </submittedName>
</protein>
<reference evidence="1 2" key="1">
    <citation type="submission" date="2018-11" db="EMBL/GenBank/DDBJ databases">
        <title>Chitinophaga lutea sp.nov., isolate from arsenic contaminated soil.</title>
        <authorList>
            <person name="Zong Y."/>
        </authorList>
    </citation>
    <scope>NUCLEOTIDE SEQUENCE [LARGE SCALE GENOMIC DNA]</scope>
    <source>
        <strain evidence="1 2">ZY74</strain>
    </source>
</reference>
<keyword evidence="2" id="KW-1185">Reference proteome</keyword>
<dbReference type="OrthoDB" id="676382at2"/>
<gene>
    <name evidence="1" type="ORF">EGT74_06385</name>
</gene>
<proteinExistence type="predicted"/>
<dbReference type="AlphaFoldDB" id="A0A3N4QN74"/>
<comment type="caution">
    <text evidence="1">The sequence shown here is derived from an EMBL/GenBank/DDBJ whole genome shotgun (WGS) entry which is preliminary data.</text>
</comment>
<dbReference type="Proteomes" id="UP000278351">
    <property type="component" value="Unassembled WGS sequence"/>
</dbReference>